<dbReference type="GO" id="GO:0003677">
    <property type="term" value="F:DNA binding"/>
    <property type="evidence" value="ECO:0007669"/>
    <property type="project" value="UniProtKB-KW"/>
</dbReference>
<protein>
    <submittedName>
        <fullName evidence="7">Transposase</fullName>
    </submittedName>
</protein>
<dbReference type="Proteomes" id="UP001139095">
    <property type="component" value="Unassembled WGS sequence"/>
</dbReference>
<keyword evidence="3" id="KW-0238">DNA-binding</keyword>
<accession>A0A9X1LFR7</accession>
<dbReference type="RefSeq" id="WP_226755473.1">
    <property type="nucleotide sequence ID" value="NZ_JAJATW010000041.1"/>
</dbReference>
<reference evidence="7" key="1">
    <citation type="submission" date="2021-10" db="EMBL/GenBank/DDBJ databases">
        <title>Marinomonas pontica sp. nov., isolated from the Black Sea.</title>
        <authorList>
            <person name="Zhao L.-H."/>
            <person name="Xue J.-H."/>
        </authorList>
    </citation>
    <scope>NUCLEOTIDE SEQUENCE</scope>
    <source>
        <strain evidence="7">E8</strain>
    </source>
</reference>
<evidence type="ECO:0000259" key="6">
    <source>
        <dbReference type="Pfam" id="PF07282"/>
    </source>
</evidence>
<name>A0A9X1LFR7_9GAMM</name>
<keyword evidence="2" id="KW-0815">Transposition</keyword>
<evidence type="ECO:0000256" key="2">
    <source>
        <dbReference type="ARBA" id="ARBA00022578"/>
    </source>
</evidence>
<evidence type="ECO:0000256" key="4">
    <source>
        <dbReference type="ARBA" id="ARBA00023172"/>
    </source>
</evidence>
<sequence length="441" mass="49106">MEKEKTTKGLLTERIVIRKGHPWFNGSKYSTQISRRIRNATTYLMRHEKKPNGACLSHSDADKWLKKNNQELYAKMPAAFSQRTTQIVGQDFKSYSAALKDFAKDPSKYKRKPRPPHYANKASTLTAGRNGFCLKKGDLHLAGDKFSTPLKTSFSFDQAYNAKVCDVIVHEVRIVPMGSCFVVEIIYNPAKLQATGTYCALLDKKRKAGIDLGINNLVAIATDQHDVRPALVNGKPLKSINAWYNKRAGKLRSAGKFQHLSEISNKRYHRTRDVLHRASRFVANYCVSNNIGTLVVGLNKGWKQDSDIGKVNNQKFVSIPHTVLIEQIKYKCYAVGITVIVREESYTSKASALDNDTIPTYGDKAIPAFSGRRVKRGLYKSPQGLVNADINSALNILRKETGEALSALACRGCMFQPVIVTLGKTIAPSTKREADLLPLVA</sequence>
<evidence type="ECO:0000313" key="8">
    <source>
        <dbReference type="Proteomes" id="UP001139095"/>
    </source>
</evidence>
<evidence type="ECO:0000256" key="1">
    <source>
        <dbReference type="ARBA" id="ARBA00008761"/>
    </source>
</evidence>
<feature type="domain" description="Cas12f1-like TNB" evidence="6">
    <location>
        <begin position="324"/>
        <end position="396"/>
    </location>
</feature>
<comment type="similarity">
    <text evidence="1">In the C-terminal section; belongs to the transposase 35 family.</text>
</comment>
<dbReference type="GO" id="GO:0006310">
    <property type="term" value="P:DNA recombination"/>
    <property type="evidence" value="ECO:0007669"/>
    <property type="project" value="UniProtKB-KW"/>
</dbReference>
<dbReference type="Pfam" id="PF01385">
    <property type="entry name" value="OrfB_IS605"/>
    <property type="match status" value="1"/>
</dbReference>
<evidence type="ECO:0000313" key="7">
    <source>
        <dbReference type="EMBL" id="MCB5163136.1"/>
    </source>
</evidence>
<dbReference type="EMBL" id="JAJATW010000041">
    <property type="protein sequence ID" value="MCB5163136.1"/>
    <property type="molecule type" value="Genomic_DNA"/>
</dbReference>
<dbReference type="InterPro" id="IPR001959">
    <property type="entry name" value="Transposase"/>
</dbReference>
<dbReference type="GO" id="GO:0032196">
    <property type="term" value="P:transposition"/>
    <property type="evidence" value="ECO:0007669"/>
    <property type="project" value="UniProtKB-KW"/>
</dbReference>
<organism evidence="7 8">
    <name type="scientific">Marinomonas algarum</name>
    <dbReference type="NCBI Taxonomy" id="2883105"/>
    <lineage>
        <taxon>Bacteria</taxon>
        <taxon>Pseudomonadati</taxon>
        <taxon>Pseudomonadota</taxon>
        <taxon>Gammaproteobacteria</taxon>
        <taxon>Oceanospirillales</taxon>
        <taxon>Oceanospirillaceae</taxon>
        <taxon>Marinomonas</taxon>
    </lineage>
</organism>
<dbReference type="NCBIfam" id="TIGR01766">
    <property type="entry name" value="IS200/IS605 family accessory protein TnpB-like domain"/>
    <property type="match status" value="1"/>
</dbReference>
<gene>
    <name evidence="7" type="ORF">LG368_14800</name>
</gene>
<feature type="domain" description="Probable transposase IS891/IS1136/IS1341" evidence="5">
    <location>
        <begin position="204"/>
        <end position="300"/>
    </location>
</feature>
<evidence type="ECO:0000256" key="3">
    <source>
        <dbReference type="ARBA" id="ARBA00023125"/>
    </source>
</evidence>
<comment type="caution">
    <text evidence="7">The sequence shown here is derived from an EMBL/GenBank/DDBJ whole genome shotgun (WGS) entry which is preliminary data.</text>
</comment>
<keyword evidence="8" id="KW-1185">Reference proteome</keyword>
<dbReference type="NCBIfam" id="NF040570">
    <property type="entry name" value="guided_TnpB"/>
    <property type="match status" value="1"/>
</dbReference>
<proteinExistence type="inferred from homology"/>
<dbReference type="InterPro" id="IPR010095">
    <property type="entry name" value="Cas12f1-like_TNB"/>
</dbReference>
<dbReference type="Pfam" id="PF07282">
    <property type="entry name" value="Cas12f1-like_TNB"/>
    <property type="match status" value="1"/>
</dbReference>
<keyword evidence="4" id="KW-0233">DNA recombination</keyword>
<evidence type="ECO:0000259" key="5">
    <source>
        <dbReference type="Pfam" id="PF01385"/>
    </source>
</evidence>
<dbReference type="AlphaFoldDB" id="A0A9X1LFR7"/>